<name>A0A8T2ZQ30_POPDE</name>
<keyword evidence="9 15" id="KW-0547">Nucleotide-binding</keyword>
<dbReference type="GO" id="GO:0005524">
    <property type="term" value="F:ATP binding"/>
    <property type="evidence" value="ECO:0007669"/>
    <property type="project" value="UniProtKB-UniRule"/>
</dbReference>
<dbReference type="SUPFAM" id="SSF56112">
    <property type="entry name" value="Protein kinase-like (PK-like)"/>
    <property type="match status" value="1"/>
</dbReference>
<dbReference type="Pfam" id="PF13855">
    <property type="entry name" value="LRR_8"/>
    <property type="match status" value="1"/>
</dbReference>
<comment type="subcellular location">
    <subcellularLocation>
        <location evidence="1">Membrane</location>
    </subcellularLocation>
</comment>
<evidence type="ECO:0000313" key="19">
    <source>
        <dbReference type="Proteomes" id="UP000807159"/>
    </source>
</evidence>
<dbReference type="GO" id="GO:0016020">
    <property type="term" value="C:membrane"/>
    <property type="evidence" value="ECO:0007669"/>
    <property type="project" value="UniProtKB-SubCell"/>
</dbReference>
<keyword evidence="13 16" id="KW-0472">Membrane</keyword>
<evidence type="ECO:0000256" key="2">
    <source>
        <dbReference type="ARBA" id="ARBA00012513"/>
    </source>
</evidence>
<feature type="binding site" evidence="15">
    <location>
        <position position="327"/>
    </location>
    <ligand>
        <name>ATP</name>
        <dbReference type="ChEBI" id="CHEBI:30616"/>
    </ligand>
</feature>
<keyword evidence="12 16" id="KW-1133">Transmembrane helix</keyword>
<dbReference type="GO" id="GO:0004713">
    <property type="term" value="F:protein tyrosine kinase activity"/>
    <property type="evidence" value="ECO:0007669"/>
    <property type="project" value="InterPro"/>
</dbReference>
<keyword evidence="3" id="KW-0723">Serine/threonine-protein kinase</keyword>
<dbReference type="GO" id="GO:0004674">
    <property type="term" value="F:protein serine/threonine kinase activity"/>
    <property type="evidence" value="ECO:0007669"/>
    <property type="project" value="UniProtKB-KW"/>
</dbReference>
<dbReference type="InterPro" id="IPR013210">
    <property type="entry name" value="LRR_N_plant-typ"/>
</dbReference>
<keyword evidence="6 16" id="KW-0812">Transmembrane</keyword>
<keyword evidence="11 15" id="KW-0067">ATP-binding</keyword>
<reference evidence="18" key="1">
    <citation type="journal article" date="2021" name="J. Hered.">
        <title>Genome Assembly of Salicaceae Populus deltoides (Eastern Cottonwood) I-69 Based on Nanopore Sequencing and Hi-C Technologies.</title>
        <authorList>
            <person name="Bai S."/>
            <person name="Wu H."/>
            <person name="Zhang J."/>
            <person name="Pan Z."/>
            <person name="Zhao W."/>
            <person name="Li Z."/>
            <person name="Tong C."/>
        </authorList>
    </citation>
    <scope>NUCLEOTIDE SEQUENCE</scope>
    <source>
        <tissue evidence="18">Leaf</tissue>
    </source>
</reference>
<dbReference type="InterPro" id="IPR011009">
    <property type="entry name" value="Kinase-like_dom_sf"/>
</dbReference>
<dbReference type="InterPro" id="IPR000719">
    <property type="entry name" value="Prot_kinase_dom"/>
</dbReference>
<evidence type="ECO:0000256" key="4">
    <source>
        <dbReference type="ARBA" id="ARBA00022614"/>
    </source>
</evidence>
<dbReference type="SMART" id="SM00219">
    <property type="entry name" value="TyrKc"/>
    <property type="match status" value="1"/>
</dbReference>
<sequence>MTEVNSEHPSGGKRSAAESFGYTKFGYMFGVFSIRNPLKVVINCLVLLNFLQIINSSKEPDTEGGALRDLLLALNDSHGQIDWDPNLVSPCYSWTRVYCKNGHVVFLSLNSLGLSGTLSPAITKLKFLVSLELRNNNLSGSLPDYLGNMVQLKNLNLASNKFSGSIPDTWGQLSNLKLLDVSSNNLTGRIPDKLFSVATFNFTATNIACGLSFEEPCLSRSPLPVSTRKSRLKVIAASASCGAFGLLILLVVLAYRYQQFHKEKNDIFVDVSGEDDRKISFGQLRRFSWREIQLATDNFSASNIIGQGGFGKVYKGILSDNMKVAVKRLEDYYSPGGKAAFLREVQLISVAAHKNLLRLIGFCTTSSERILIKKLLRENRLDDVVDGNLETYDRKEVETIVQVALLCTQSSPEGRPTMAGVVKMLQGIGLAERWAKREQHEDARNQEFSRMSQQYIWSEDSSVDQEAIQLSKAR</sequence>
<dbReference type="Proteomes" id="UP000807159">
    <property type="component" value="Chromosome 1"/>
</dbReference>
<evidence type="ECO:0000256" key="7">
    <source>
        <dbReference type="ARBA" id="ARBA00022729"/>
    </source>
</evidence>
<keyword evidence="19" id="KW-1185">Reference proteome</keyword>
<protein>
    <recommendedName>
        <fullName evidence="2">non-specific serine/threonine protein kinase</fullName>
        <ecNumber evidence="2">2.7.11.1</ecNumber>
    </recommendedName>
</protein>
<keyword evidence="4" id="KW-0433">Leucine-rich repeat</keyword>
<comment type="caution">
    <text evidence="18">The sequence shown here is derived from an EMBL/GenBank/DDBJ whole genome shotgun (WGS) entry which is preliminary data.</text>
</comment>
<dbReference type="PANTHER" id="PTHR45974">
    <property type="entry name" value="RECEPTOR-LIKE PROTEIN 55"/>
    <property type="match status" value="1"/>
</dbReference>
<accession>A0A8T2ZQ30</accession>
<evidence type="ECO:0000256" key="3">
    <source>
        <dbReference type="ARBA" id="ARBA00022527"/>
    </source>
</evidence>
<dbReference type="InterPro" id="IPR020635">
    <property type="entry name" value="Tyr_kinase_cat_dom"/>
</dbReference>
<evidence type="ECO:0000256" key="12">
    <source>
        <dbReference type="ARBA" id="ARBA00022989"/>
    </source>
</evidence>
<evidence type="ECO:0000256" key="5">
    <source>
        <dbReference type="ARBA" id="ARBA00022679"/>
    </source>
</evidence>
<dbReference type="Gene3D" id="3.30.200.20">
    <property type="entry name" value="Phosphorylase Kinase, domain 1"/>
    <property type="match status" value="1"/>
</dbReference>
<dbReference type="EMBL" id="JACEGQ020000001">
    <property type="protein sequence ID" value="KAH8519663.1"/>
    <property type="molecule type" value="Genomic_DNA"/>
</dbReference>
<dbReference type="PROSITE" id="PS50011">
    <property type="entry name" value="PROTEIN_KINASE_DOM"/>
    <property type="match status" value="1"/>
</dbReference>
<dbReference type="InterPro" id="IPR017441">
    <property type="entry name" value="Protein_kinase_ATP_BS"/>
</dbReference>
<feature type="domain" description="Protein kinase" evidence="17">
    <location>
        <begin position="299"/>
        <end position="474"/>
    </location>
</feature>
<dbReference type="InterPro" id="IPR001611">
    <property type="entry name" value="Leu-rich_rpt"/>
</dbReference>
<organism evidence="18 19">
    <name type="scientific">Populus deltoides</name>
    <name type="common">Eastern poplar</name>
    <name type="synonym">Eastern cottonwood</name>
    <dbReference type="NCBI Taxonomy" id="3696"/>
    <lineage>
        <taxon>Eukaryota</taxon>
        <taxon>Viridiplantae</taxon>
        <taxon>Streptophyta</taxon>
        <taxon>Embryophyta</taxon>
        <taxon>Tracheophyta</taxon>
        <taxon>Spermatophyta</taxon>
        <taxon>Magnoliopsida</taxon>
        <taxon>eudicotyledons</taxon>
        <taxon>Gunneridae</taxon>
        <taxon>Pentapetalae</taxon>
        <taxon>rosids</taxon>
        <taxon>fabids</taxon>
        <taxon>Malpighiales</taxon>
        <taxon>Salicaceae</taxon>
        <taxon>Saliceae</taxon>
        <taxon>Populus</taxon>
    </lineage>
</organism>
<keyword evidence="14" id="KW-0325">Glycoprotein</keyword>
<evidence type="ECO:0000256" key="1">
    <source>
        <dbReference type="ARBA" id="ARBA00004370"/>
    </source>
</evidence>
<evidence type="ECO:0000256" key="16">
    <source>
        <dbReference type="SAM" id="Phobius"/>
    </source>
</evidence>
<dbReference type="Pfam" id="PF07714">
    <property type="entry name" value="PK_Tyr_Ser-Thr"/>
    <property type="match status" value="1"/>
</dbReference>
<dbReference type="EC" id="2.7.11.1" evidence="2"/>
<proteinExistence type="predicted"/>
<evidence type="ECO:0000256" key="8">
    <source>
        <dbReference type="ARBA" id="ARBA00022737"/>
    </source>
</evidence>
<evidence type="ECO:0000256" key="6">
    <source>
        <dbReference type="ARBA" id="ARBA00022692"/>
    </source>
</evidence>
<evidence type="ECO:0000256" key="13">
    <source>
        <dbReference type="ARBA" id="ARBA00023136"/>
    </source>
</evidence>
<dbReference type="SUPFAM" id="SSF52058">
    <property type="entry name" value="L domain-like"/>
    <property type="match status" value="1"/>
</dbReference>
<dbReference type="PANTHER" id="PTHR45974:SF266">
    <property type="entry name" value="LEUCINE-RICH REPEAT RECEPTOR PROTEIN KINASE HPCA1"/>
    <property type="match status" value="1"/>
</dbReference>
<dbReference type="FunFam" id="3.30.200.20:FF:000015">
    <property type="entry name" value="Somatic embryogenesis receptor kinase 1"/>
    <property type="match status" value="1"/>
</dbReference>
<evidence type="ECO:0000256" key="15">
    <source>
        <dbReference type="PROSITE-ProRule" id="PRU10141"/>
    </source>
</evidence>
<evidence type="ECO:0000256" key="11">
    <source>
        <dbReference type="ARBA" id="ARBA00022840"/>
    </source>
</evidence>
<keyword evidence="10" id="KW-0418">Kinase</keyword>
<evidence type="ECO:0000256" key="10">
    <source>
        <dbReference type="ARBA" id="ARBA00022777"/>
    </source>
</evidence>
<keyword evidence="8" id="KW-0677">Repeat</keyword>
<dbReference type="InterPro" id="IPR032675">
    <property type="entry name" value="LRR_dom_sf"/>
</dbReference>
<dbReference type="PROSITE" id="PS00107">
    <property type="entry name" value="PROTEIN_KINASE_ATP"/>
    <property type="match status" value="1"/>
</dbReference>
<evidence type="ECO:0000256" key="14">
    <source>
        <dbReference type="ARBA" id="ARBA00023180"/>
    </source>
</evidence>
<evidence type="ECO:0000259" key="17">
    <source>
        <dbReference type="PROSITE" id="PS50011"/>
    </source>
</evidence>
<dbReference type="Pfam" id="PF08263">
    <property type="entry name" value="LRRNT_2"/>
    <property type="match status" value="1"/>
</dbReference>
<gene>
    <name evidence="18" type="ORF">H0E87_001184</name>
</gene>
<feature type="transmembrane region" description="Helical" evidence="16">
    <location>
        <begin position="234"/>
        <end position="255"/>
    </location>
</feature>
<evidence type="ECO:0000313" key="18">
    <source>
        <dbReference type="EMBL" id="KAH8519663.1"/>
    </source>
</evidence>
<keyword evidence="7" id="KW-0732">Signal</keyword>
<dbReference type="AlphaFoldDB" id="A0A8T2ZQ30"/>
<keyword evidence="5" id="KW-0808">Transferase</keyword>
<dbReference type="FunFam" id="3.80.10.10:FF:000493">
    <property type="entry name" value="Probable LRR receptor-like serine/threonine-protein kinase At5g63710"/>
    <property type="match status" value="1"/>
</dbReference>
<dbReference type="InterPro" id="IPR001245">
    <property type="entry name" value="Ser-Thr/Tyr_kinase_cat_dom"/>
</dbReference>
<dbReference type="Gene3D" id="3.80.10.10">
    <property type="entry name" value="Ribonuclease Inhibitor"/>
    <property type="match status" value="1"/>
</dbReference>
<evidence type="ECO:0000256" key="9">
    <source>
        <dbReference type="ARBA" id="ARBA00022741"/>
    </source>
</evidence>